<dbReference type="AlphaFoldDB" id="A0A8T7M0H8"/>
<evidence type="ECO:0000313" key="4">
    <source>
        <dbReference type="Proteomes" id="UP000521676"/>
    </source>
</evidence>
<protein>
    <submittedName>
        <fullName evidence="2">NAD-dependent epimerase/dehydratase family protein</fullName>
    </submittedName>
</protein>
<gene>
    <name evidence="2" type="ORF">HXX08_10160</name>
    <name evidence="3" type="ORF">OZ401_001376</name>
</gene>
<dbReference type="EMBL" id="JACATZ010000001">
    <property type="protein sequence ID" value="NWJ46232.1"/>
    <property type="molecule type" value="Genomic_DNA"/>
</dbReference>
<sequence length="316" mass="34636">MSITNELHLVLGTGPLGKATMQALVAQGKRVRMVNRSGKANVPNGVEVVAGDVTKLDSAKSLCREASVIYLCAQPAYHRWQEEFEPYMTCAIEAASASGAKLIFGDNLYMYGEVAGEINENLPYKAQTKKGKVRAQIATTLLEAHRAGKVRAAIGRASDFFGPEVLDSALGNRIFYPALAGKSAGAAGDLDALHTYTYIKDFGVGLATLGLRDEALGQVWHVPNSETITTRQFLNLVFEEIKLPPKMSGISKTMMRMAGLFIPGARETVEMMYEFEKPFVVDSRKFENTFGIKATPVRAAIHETVEWYKSNPQKKH</sequence>
<reference evidence="2 4" key="1">
    <citation type="submission" date="2020-06" db="EMBL/GenBank/DDBJ databases">
        <title>Anoxygenic phototrophic Chloroflexota member uses a Type I reaction center.</title>
        <authorList>
            <person name="Tsuji J.M."/>
            <person name="Shaw N.A."/>
            <person name="Nagashima S."/>
            <person name="Venkiteswaran J."/>
            <person name="Schiff S.L."/>
            <person name="Hanada S."/>
            <person name="Tank M."/>
            <person name="Neufeld J.D."/>
        </authorList>
    </citation>
    <scope>NUCLEOTIDE SEQUENCE [LARGE SCALE GENOMIC DNA]</scope>
    <source>
        <strain evidence="2">L227-S17</strain>
    </source>
</reference>
<evidence type="ECO:0000313" key="5">
    <source>
        <dbReference type="Proteomes" id="UP001431572"/>
    </source>
</evidence>
<name>A0A8T7M0H8_9CHLR</name>
<organism evidence="2 4">
    <name type="scientific">Candidatus Chlorohelix allophototropha</name>
    <dbReference type="NCBI Taxonomy" id="3003348"/>
    <lineage>
        <taxon>Bacteria</taxon>
        <taxon>Bacillati</taxon>
        <taxon>Chloroflexota</taxon>
        <taxon>Chloroflexia</taxon>
        <taxon>Candidatus Chloroheliales</taxon>
        <taxon>Candidatus Chloroheliaceae</taxon>
        <taxon>Candidatus Chlorohelix</taxon>
    </lineage>
</organism>
<dbReference type="RefSeq" id="WP_341467494.1">
    <property type="nucleotide sequence ID" value="NZ_CP128399.1"/>
</dbReference>
<evidence type="ECO:0000313" key="2">
    <source>
        <dbReference type="EMBL" id="NWJ46232.1"/>
    </source>
</evidence>
<accession>A0A8T7M0H8</accession>
<feature type="domain" description="NAD-dependent epimerase/dehydratase" evidence="1">
    <location>
        <begin position="12"/>
        <end position="203"/>
    </location>
</feature>
<evidence type="ECO:0000259" key="1">
    <source>
        <dbReference type="Pfam" id="PF01370"/>
    </source>
</evidence>
<dbReference type="InterPro" id="IPR036291">
    <property type="entry name" value="NAD(P)-bd_dom_sf"/>
</dbReference>
<dbReference type="EMBL" id="CP128399">
    <property type="protein sequence ID" value="WJW65608.1"/>
    <property type="molecule type" value="Genomic_DNA"/>
</dbReference>
<dbReference type="SUPFAM" id="SSF51735">
    <property type="entry name" value="NAD(P)-binding Rossmann-fold domains"/>
    <property type="match status" value="1"/>
</dbReference>
<proteinExistence type="predicted"/>
<keyword evidence="5" id="KW-1185">Reference proteome</keyword>
<evidence type="ECO:0000313" key="3">
    <source>
        <dbReference type="EMBL" id="WJW65608.1"/>
    </source>
</evidence>
<dbReference type="Proteomes" id="UP000521676">
    <property type="component" value="Unassembled WGS sequence"/>
</dbReference>
<dbReference type="Pfam" id="PF01370">
    <property type="entry name" value="Epimerase"/>
    <property type="match status" value="1"/>
</dbReference>
<dbReference type="InterPro" id="IPR001509">
    <property type="entry name" value="Epimerase_deHydtase"/>
</dbReference>
<reference evidence="3" key="2">
    <citation type="journal article" date="2024" name="Nature">
        <title>Anoxygenic phototroph of the Chloroflexota uses a type I reaction centre.</title>
        <authorList>
            <person name="Tsuji J.M."/>
            <person name="Shaw N.A."/>
            <person name="Nagashima S."/>
            <person name="Venkiteswaran J.J."/>
            <person name="Schiff S.L."/>
            <person name="Watanabe T."/>
            <person name="Fukui M."/>
            <person name="Hanada S."/>
            <person name="Tank M."/>
            <person name="Neufeld J.D."/>
        </authorList>
    </citation>
    <scope>NUCLEOTIDE SEQUENCE</scope>
    <source>
        <strain evidence="3">L227-S17</strain>
    </source>
</reference>
<dbReference type="Gene3D" id="3.40.50.720">
    <property type="entry name" value="NAD(P)-binding Rossmann-like Domain"/>
    <property type="match status" value="1"/>
</dbReference>
<dbReference type="Proteomes" id="UP001431572">
    <property type="component" value="Chromosome 1"/>
</dbReference>